<accession>A0AAV5HU93</accession>
<dbReference type="AlphaFoldDB" id="A0AAV5HU93"/>
<evidence type="ECO:0000313" key="3">
    <source>
        <dbReference type="Proteomes" id="UP001054252"/>
    </source>
</evidence>
<gene>
    <name evidence="2" type="ORF">SLEP1_g3804</name>
</gene>
<comment type="caution">
    <text evidence="2">The sequence shown here is derived from an EMBL/GenBank/DDBJ whole genome shotgun (WGS) entry which is preliminary data.</text>
</comment>
<reference evidence="2 3" key="1">
    <citation type="journal article" date="2021" name="Commun. Biol.">
        <title>The genome of Shorea leprosula (Dipterocarpaceae) highlights the ecological relevance of drought in aseasonal tropical rainforests.</title>
        <authorList>
            <person name="Ng K.K.S."/>
            <person name="Kobayashi M.J."/>
            <person name="Fawcett J.A."/>
            <person name="Hatakeyama M."/>
            <person name="Paape T."/>
            <person name="Ng C.H."/>
            <person name="Ang C.C."/>
            <person name="Tnah L.H."/>
            <person name="Lee C.T."/>
            <person name="Nishiyama T."/>
            <person name="Sese J."/>
            <person name="O'Brien M.J."/>
            <person name="Copetti D."/>
            <person name="Mohd Noor M.I."/>
            <person name="Ong R.C."/>
            <person name="Putra M."/>
            <person name="Sireger I.Z."/>
            <person name="Indrioko S."/>
            <person name="Kosugi Y."/>
            <person name="Izuno A."/>
            <person name="Isagi Y."/>
            <person name="Lee S.L."/>
            <person name="Shimizu K.K."/>
        </authorList>
    </citation>
    <scope>NUCLEOTIDE SEQUENCE [LARGE SCALE GENOMIC DNA]</scope>
    <source>
        <strain evidence="2">214</strain>
    </source>
</reference>
<organism evidence="2 3">
    <name type="scientific">Rubroshorea leprosula</name>
    <dbReference type="NCBI Taxonomy" id="152421"/>
    <lineage>
        <taxon>Eukaryota</taxon>
        <taxon>Viridiplantae</taxon>
        <taxon>Streptophyta</taxon>
        <taxon>Embryophyta</taxon>
        <taxon>Tracheophyta</taxon>
        <taxon>Spermatophyta</taxon>
        <taxon>Magnoliopsida</taxon>
        <taxon>eudicotyledons</taxon>
        <taxon>Gunneridae</taxon>
        <taxon>Pentapetalae</taxon>
        <taxon>rosids</taxon>
        <taxon>malvids</taxon>
        <taxon>Malvales</taxon>
        <taxon>Dipterocarpaceae</taxon>
        <taxon>Rubroshorea</taxon>
    </lineage>
</organism>
<dbReference type="EMBL" id="BPVZ01000003">
    <property type="protein sequence ID" value="GKU89701.1"/>
    <property type="molecule type" value="Genomic_DNA"/>
</dbReference>
<dbReference type="Proteomes" id="UP001054252">
    <property type="component" value="Unassembled WGS sequence"/>
</dbReference>
<feature type="region of interest" description="Disordered" evidence="1">
    <location>
        <begin position="89"/>
        <end position="110"/>
    </location>
</feature>
<feature type="compositionally biased region" description="Acidic residues" evidence="1">
    <location>
        <begin position="54"/>
        <end position="63"/>
    </location>
</feature>
<name>A0AAV5HU93_9ROSI</name>
<feature type="compositionally biased region" description="Low complexity" evidence="1">
    <location>
        <begin position="1"/>
        <end position="44"/>
    </location>
</feature>
<keyword evidence="3" id="KW-1185">Reference proteome</keyword>
<evidence type="ECO:0000256" key="1">
    <source>
        <dbReference type="SAM" id="MobiDB-lite"/>
    </source>
</evidence>
<feature type="region of interest" description="Disordered" evidence="1">
    <location>
        <begin position="1"/>
        <end position="63"/>
    </location>
</feature>
<evidence type="ECO:0000313" key="2">
    <source>
        <dbReference type="EMBL" id="GKU89701.1"/>
    </source>
</evidence>
<proteinExistence type="predicted"/>
<protein>
    <submittedName>
        <fullName evidence="2">Uncharacterized protein</fullName>
    </submittedName>
</protein>
<sequence length="287" mass="33920">MRAVPTQQQLPSLSQPPTQQQLSSLTQLPTQLQQEQPTVTQPPLNDDQHTSDDATMEEDTEECNLEAELDGEFVVLDPELDAQLEEELSRAVPKTGRGMDKGDDAPADPSQRKRTYYWEEDDVRVYKIWRLHCWNRFRDELHRARKAWVKDKKLPEFMHRIPLKFCWQNGGVQNILHSRKEVDKIEQKNDAHQKYVEKHGPNKDSWPEWDPLIWKEVVGPPKKGFLQHKSSSCSLSLLKFRKKWLGEFRQRWPHVFIQRYHREYQRWRPALRGDSKSTCAYLASNIL</sequence>